<organism evidence="2 3">
    <name type="scientific">Planoprotostelium fungivorum</name>
    <dbReference type="NCBI Taxonomy" id="1890364"/>
    <lineage>
        <taxon>Eukaryota</taxon>
        <taxon>Amoebozoa</taxon>
        <taxon>Evosea</taxon>
        <taxon>Variosea</taxon>
        <taxon>Cavosteliida</taxon>
        <taxon>Cavosteliaceae</taxon>
        <taxon>Planoprotostelium</taxon>
    </lineage>
</organism>
<feature type="domain" description="Band 7" evidence="1">
    <location>
        <begin position="64"/>
        <end position="234"/>
    </location>
</feature>
<proteinExistence type="predicted"/>
<dbReference type="SUPFAM" id="SSF117892">
    <property type="entry name" value="Band 7/SPFH domain"/>
    <property type="match status" value="1"/>
</dbReference>
<dbReference type="InParanoid" id="A0A2P6NWH7"/>
<reference evidence="2 3" key="1">
    <citation type="journal article" date="2018" name="Genome Biol. Evol.">
        <title>Multiple Roots of Fruiting Body Formation in Amoebozoa.</title>
        <authorList>
            <person name="Hillmann F."/>
            <person name="Forbes G."/>
            <person name="Novohradska S."/>
            <person name="Ferling I."/>
            <person name="Riege K."/>
            <person name="Groth M."/>
            <person name="Westermann M."/>
            <person name="Marz M."/>
            <person name="Spaller T."/>
            <person name="Winckler T."/>
            <person name="Schaap P."/>
            <person name="Glockner G."/>
        </authorList>
    </citation>
    <scope>NUCLEOTIDE SEQUENCE [LARGE SCALE GENOMIC DNA]</scope>
    <source>
        <strain evidence="2 3">Jena</strain>
    </source>
</reference>
<evidence type="ECO:0000259" key="1">
    <source>
        <dbReference type="SMART" id="SM00244"/>
    </source>
</evidence>
<dbReference type="PANTHER" id="PTHR43446">
    <property type="entry name" value="MEMBRANE PROTEIN-RELATED"/>
    <property type="match status" value="1"/>
</dbReference>
<evidence type="ECO:0000313" key="2">
    <source>
        <dbReference type="EMBL" id="PRP88313.1"/>
    </source>
</evidence>
<gene>
    <name evidence="2" type="ORF">PROFUN_03422</name>
</gene>
<sequence length="297" mass="32802">MIRVSIITKLPHNTTASKLPTHSYMMQALQMTEEEDDLHDIEVGSTSPLAVCLGITCCPITVLCSWFTVPVREEAVLLSYGKYTGTVTDPGCHFATCFGREIIKISTRKQSIELPNTKIVDRNGSPLLISGIVVFQFINSKRAALDIQNAFTFIRDQSQAVMKQIVSEYPYECHEDVDTDYKGACLKTEAAEIGERLVQRLQSKVNIAGAKVISFQFNELSYAPEIAQGMLKKQQAMATVGARRTIVEGAVEIAHGAVMRLEERGIKLDQAEQTRLVTNLLTVICSETDVQPTLSVS</sequence>
<dbReference type="AlphaFoldDB" id="A0A2P6NWH7"/>
<dbReference type="InterPro" id="IPR036013">
    <property type="entry name" value="Band_7/SPFH_dom_sf"/>
</dbReference>
<keyword evidence="3" id="KW-1185">Reference proteome</keyword>
<comment type="caution">
    <text evidence="2">The sequence shown here is derived from an EMBL/GenBank/DDBJ whole genome shotgun (WGS) entry which is preliminary data.</text>
</comment>
<dbReference type="Pfam" id="PF01145">
    <property type="entry name" value="Band_7"/>
    <property type="match status" value="1"/>
</dbReference>
<dbReference type="EMBL" id="MDYQ01000012">
    <property type="protein sequence ID" value="PRP88313.1"/>
    <property type="molecule type" value="Genomic_DNA"/>
</dbReference>
<dbReference type="InterPro" id="IPR001107">
    <property type="entry name" value="Band_7"/>
</dbReference>
<accession>A0A2P6NWH7</accession>
<dbReference type="CDD" id="cd03402">
    <property type="entry name" value="SPFH_like_u2"/>
    <property type="match status" value="1"/>
</dbReference>
<name>A0A2P6NWH7_9EUKA</name>
<dbReference type="Proteomes" id="UP000241769">
    <property type="component" value="Unassembled WGS sequence"/>
</dbReference>
<dbReference type="PANTHER" id="PTHR43446:SF1">
    <property type="entry name" value="BAND 7 DOMAIN-CONTAINING PROTEIN"/>
    <property type="match status" value="1"/>
</dbReference>
<dbReference type="Gene3D" id="3.30.479.30">
    <property type="entry name" value="Band 7 domain"/>
    <property type="match status" value="1"/>
</dbReference>
<dbReference type="OrthoDB" id="2105077at2759"/>
<dbReference type="STRING" id="1890364.A0A2P6NWH7"/>
<dbReference type="SMART" id="SM00244">
    <property type="entry name" value="PHB"/>
    <property type="match status" value="1"/>
</dbReference>
<evidence type="ECO:0000313" key="3">
    <source>
        <dbReference type="Proteomes" id="UP000241769"/>
    </source>
</evidence>
<protein>
    <recommendedName>
        <fullName evidence="1">Band 7 domain-containing protein</fullName>
    </recommendedName>
</protein>